<reference evidence="2" key="1">
    <citation type="submission" date="2018-12" db="EMBL/GenBank/DDBJ databases">
        <title>Tengunoibacter tsumagoiensis gen. nov., sp. nov., Dictyobacter kobayashii sp. nov., D. alpinus sp. nov., and D. joshuensis sp. nov. and description of Dictyobacteraceae fam. nov. within the order Ktedonobacterales isolated from Tengu-no-mugimeshi.</title>
        <authorList>
            <person name="Wang C.M."/>
            <person name="Zheng Y."/>
            <person name="Sakai Y."/>
            <person name="Toyoda A."/>
            <person name="Minakuchi Y."/>
            <person name="Abe K."/>
            <person name="Yokota A."/>
            <person name="Yabe S."/>
        </authorList>
    </citation>
    <scope>NUCLEOTIDE SEQUENCE [LARGE SCALE GENOMIC DNA]</scope>
    <source>
        <strain evidence="2">S-27</strain>
    </source>
</reference>
<evidence type="ECO:0000313" key="1">
    <source>
        <dbReference type="EMBL" id="GCE06548.1"/>
    </source>
</evidence>
<proteinExistence type="predicted"/>
<comment type="caution">
    <text evidence="1">The sequence shown here is derived from an EMBL/GenBank/DDBJ whole genome shotgun (WGS) entry which is preliminary data.</text>
</comment>
<dbReference type="AlphaFoldDB" id="A0A401ZI79"/>
<organism evidence="1 2">
    <name type="scientific">Dictyobacter aurantiacus</name>
    <dbReference type="NCBI Taxonomy" id="1936993"/>
    <lineage>
        <taxon>Bacteria</taxon>
        <taxon>Bacillati</taxon>
        <taxon>Chloroflexota</taxon>
        <taxon>Ktedonobacteria</taxon>
        <taxon>Ktedonobacterales</taxon>
        <taxon>Dictyobacteraceae</taxon>
        <taxon>Dictyobacter</taxon>
    </lineage>
</organism>
<name>A0A401ZI79_9CHLR</name>
<dbReference type="EMBL" id="BIFQ01000001">
    <property type="protein sequence ID" value="GCE06548.1"/>
    <property type="molecule type" value="Genomic_DNA"/>
</dbReference>
<gene>
    <name evidence="1" type="ORF">KDAU_38770</name>
</gene>
<sequence length="65" mass="7613">MAINQLEEMKFQNQDLVLWHSRTALRLLPIPGVVVRQEMDKVIIRARVDDRLQEFAVSPAELVER</sequence>
<dbReference type="Proteomes" id="UP000287224">
    <property type="component" value="Unassembled WGS sequence"/>
</dbReference>
<protein>
    <submittedName>
        <fullName evidence="1">Uncharacterized protein</fullName>
    </submittedName>
</protein>
<keyword evidence="2" id="KW-1185">Reference proteome</keyword>
<dbReference type="RefSeq" id="WP_126597484.1">
    <property type="nucleotide sequence ID" value="NZ_BIFQ01000001.1"/>
</dbReference>
<accession>A0A401ZI79</accession>
<evidence type="ECO:0000313" key="2">
    <source>
        <dbReference type="Proteomes" id="UP000287224"/>
    </source>
</evidence>
<dbReference type="OrthoDB" id="9979116at2"/>